<dbReference type="OrthoDB" id="8523426at2"/>
<keyword evidence="3" id="KW-0288">FMN</keyword>
<dbReference type="Pfam" id="PF00724">
    <property type="entry name" value="Oxidored_FMN"/>
    <property type="match status" value="1"/>
</dbReference>
<sequence>MGTPHKADHPHVSHLFSPLSLGPLSLSNRIVIAPMCQYSADDGRASDWHAQHLGTLSQSGAGLLILEATAVEPRGRISWADLGLWDDATEAALGGVLASVRRWSKMPIGIQLAHAGRKASTARPWDGGGAIAPGQAHGWHVLAPSALPFNAGDPVPQALDAAGIDAVVEAFAAAARRAARLGLELIEIHAAHGYLLHQFLSPLSNRRDDDYGGSLDNRMRLLLRVFDAVRAAAPAHVAVGVRISATDWVEGGWDVAQSIALAGALEARGSDFIHVSSGGLDPRQQIPVGPGYQVPLASAIKAQVATPVIAVGLITEPRQAEAILAAGQADAIGIARGILYDPRWPWHAAAELGARVQAAPQYLRCQPHGLRDLFG</sequence>
<proteinExistence type="predicted"/>
<dbReference type="KEGG" id="sacz:AOT14_34530"/>
<dbReference type="EMBL" id="CP012900">
    <property type="protein sequence ID" value="ALJ29790.1"/>
    <property type="molecule type" value="Genomic_DNA"/>
</dbReference>
<protein>
    <submittedName>
        <fullName evidence="7">NADH/FMN oxidoreductase</fullName>
    </submittedName>
</protein>
<dbReference type="AlphaFoldDB" id="A0A0S1B422"/>
<dbReference type="PATRIC" id="fig|128780.6.peg.3497"/>
<gene>
    <name evidence="7" type="ORF">AOT14_34530</name>
</gene>
<keyword evidence="8" id="KW-1185">Reference proteome</keyword>
<reference evidence="7 8" key="1">
    <citation type="journal article" date="2015" name="Genome Announc.">
        <title>Complete Genome Sequencing of Stenotrophomonas acidaminiphila ZAC14D2_NAIMI4_2, a Multidrug-Resistant Strain Isolated from Sediments of a Polluted River in Mexico, Uncovers New Antibiotic Resistance Genes and a Novel Class-II Lasso Peptide Biosynthesis Gene Cluster.</title>
        <authorList>
            <person name="Vinuesa P."/>
            <person name="Ochoa-Sanchez L.E."/>
        </authorList>
    </citation>
    <scope>NUCLEOTIDE SEQUENCE [LARGE SCALE GENOMIC DNA]</scope>
    <source>
        <strain evidence="7 8">ZAC14D2_NAIMI4_2</strain>
    </source>
</reference>
<dbReference type="Gene3D" id="3.20.20.70">
    <property type="entry name" value="Aldolase class I"/>
    <property type="match status" value="1"/>
</dbReference>
<dbReference type="Proteomes" id="UP000061010">
    <property type="component" value="Chromosome"/>
</dbReference>
<keyword evidence="4" id="KW-0521">NADP</keyword>
<dbReference type="CDD" id="cd02932">
    <property type="entry name" value="OYE_YqiM_FMN"/>
    <property type="match status" value="1"/>
</dbReference>
<dbReference type="SUPFAM" id="SSF51395">
    <property type="entry name" value="FMN-linked oxidoreductases"/>
    <property type="match status" value="1"/>
</dbReference>
<dbReference type="GO" id="GO:0050661">
    <property type="term" value="F:NADP binding"/>
    <property type="evidence" value="ECO:0007669"/>
    <property type="project" value="InterPro"/>
</dbReference>
<dbReference type="PANTHER" id="PTHR43303:SF4">
    <property type="entry name" value="NADPH DEHYDROGENASE C23G7.10C-RELATED"/>
    <property type="match status" value="1"/>
</dbReference>
<keyword evidence="5" id="KW-0560">Oxidoreductase</keyword>
<comment type="cofactor">
    <cofactor evidence="1">
        <name>FMN</name>
        <dbReference type="ChEBI" id="CHEBI:58210"/>
    </cofactor>
</comment>
<evidence type="ECO:0000313" key="8">
    <source>
        <dbReference type="Proteomes" id="UP000061010"/>
    </source>
</evidence>
<name>A0A0S1B422_9GAMM</name>
<evidence type="ECO:0000256" key="1">
    <source>
        <dbReference type="ARBA" id="ARBA00001917"/>
    </source>
</evidence>
<feature type="domain" description="NADH:flavin oxidoreductase/NADH oxidase N-terminal" evidence="6">
    <location>
        <begin position="15"/>
        <end position="350"/>
    </location>
</feature>
<evidence type="ECO:0000256" key="3">
    <source>
        <dbReference type="ARBA" id="ARBA00022643"/>
    </source>
</evidence>
<evidence type="ECO:0000256" key="5">
    <source>
        <dbReference type="ARBA" id="ARBA00023002"/>
    </source>
</evidence>
<evidence type="ECO:0000313" key="7">
    <source>
        <dbReference type="EMBL" id="ALJ29790.1"/>
    </source>
</evidence>
<organism evidence="7 8">
    <name type="scientific">Stenotrophomonas acidaminiphila</name>
    <dbReference type="NCBI Taxonomy" id="128780"/>
    <lineage>
        <taxon>Bacteria</taxon>
        <taxon>Pseudomonadati</taxon>
        <taxon>Pseudomonadota</taxon>
        <taxon>Gammaproteobacteria</taxon>
        <taxon>Lysobacterales</taxon>
        <taxon>Lysobacteraceae</taxon>
        <taxon>Stenotrophomonas</taxon>
    </lineage>
</organism>
<dbReference type="InterPro" id="IPR013785">
    <property type="entry name" value="Aldolase_TIM"/>
</dbReference>
<dbReference type="InterPro" id="IPR001155">
    <property type="entry name" value="OxRdtase_FMN_N"/>
</dbReference>
<evidence type="ECO:0000259" key="6">
    <source>
        <dbReference type="Pfam" id="PF00724"/>
    </source>
</evidence>
<accession>A0A0S1B422</accession>
<dbReference type="GO" id="GO:0010181">
    <property type="term" value="F:FMN binding"/>
    <property type="evidence" value="ECO:0007669"/>
    <property type="project" value="InterPro"/>
</dbReference>
<dbReference type="PANTHER" id="PTHR43303">
    <property type="entry name" value="NADPH DEHYDROGENASE C23G7.10C-RELATED"/>
    <property type="match status" value="1"/>
</dbReference>
<keyword evidence="2" id="KW-0285">Flavoprotein</keyword>
<evidence type="ECO:0000256" key="2">
    <source>
        <dbReference type="ARBA" id="ARBA00022630"/>
    </source>
</evidence>
<dbReference type="InterPro" id="IPR044152">
    <property type="entry name" value="YqjM-like"/>
</dbReference>
<dbReference type="GO" id="GO:0003959">
    <property type="term" value="F:NADPH dehydrogenase activity"/>
    <property type="evidence" value="ECO:0007669"/>
    <property type="project" value="InterPro"/>
</dbReference>
<evidence type="ECO:0000256" key="4">
    <source>
        <dbReference type="ARBA" id="ARBA00022857"/>
    </source>
</evidence>